<gene>
    <name evidence="2" type="ORF">TIFTF001_027610</name>
</gene>
<keyword evidence="3" id="KW-1185">Reference proteome</keyword>
<name>A0AA88DNH7_FICCA</name>
<dbReference type="AlphaFoldDB" id="A0AA88DNH7"/>
<evidence type="ECO:0000313" key="2">
    <source>
        <dbReference type="EMBL" id="GMN58508.1"/>
    </source>
</evidence>
<dbReference type="EMBL" id="BTGU01000078">
    <property type="protein sequence ID" value="GMN58508.1"/>
    <property type="molecule type" value="Genomic_DNA"/>
</dbReference>
<feature type="compositionally biased region" description="Polar residues" evidence="1">
    <location>
        <begin position="56"/>
        <end position="68"/>
    </location>
</feature>
<feature type="region of interest" description="Disordered" evidence="1">
    <location>
        <begin position="44"/>
        <end position="70"/>
    </location>
</feature>
<dbReference type="Proteomes" id="UP001187192">
    <property type="component" value="Unassembled WGS sequence"/>
</dbReference>
<organism evidence="2 3">
    <name type="scientific">Ficus carica</name>
    <name type="common">Common fig</name>
    <dbReference type="NCBI Taxonomy" id="3494"/>
    <lineage>
        <taxon>Eukaryota</taxon>
        <taxon>Viridiplantae</taxon>
        <taxon>Streptophyta</taxon>
        <taxon>Embryophyta</taxon>
        <taxon>Tracheophyta</taxon>
        <taxon>Spermatophyta</taxon>
        <taxon>Magnoliopsida</taxon>
        <taxon>eudicotyledons</taxon>
        <taxon>Gunneridae</taxon>
        <taxon>Pentapetalae</taxon>
        <taxon>rosids</taxon>
        <taxon>fabids</taxon>
        <taxon>Rosales</taxon>
        <taxon>Moraceae</taxon>
        <taxon>Ficeae</taxon>
        <taxon>Ficus</taxon>
    </lineage>
</organism>
<reference evidence="2" key="1">
    <citation type="submission" date="2023-07" db="EMBL/GenBank/DDBJ databases">
        <title>draft genome sequence of fig (Ficus carica).</title>
        <authorList>
            <person name="Takahashi T."/>
            <person name="Nishimura K."/>
        </authorList>
    </citation>
    <scope>NUCLEOTIDE SEQUENCE</scope>
</reference>
<sequence>MIPMACAIIHNFIRIVWVGDPILEEYLTYIVPIGGHVDVNADVELPDGANDAGPSIGSQQDASTSGAMNQRREVLADKIWDRYQRFPSYKSN</sequence>
<comment type="caution">
    <text evidence="2">The sequence shown here is derived from an EMBL/GenBank/DDBJ whole genome shotgun (WGS) entry which is preliminary data.</text>
</comment>
<evidence type="ECO:0000256" key="1">
    <source>
        <dbReference type="SAM" id="MobiDB-lite"/>
    </source>
</evidence>
<proteinExistence type="predicted"/>
<evidence type="ECO:0000313" key="3">
    <source>
        <dbReference type="Proteomes" id="UP001187192"/>
    </source>
</evidence>
<protein>
    <submittedName>
        <fullName evidence="2">Uncharacterized protein</fullName>
    </submittedName>
</protein>
<accession>A0AA88DNH7</accession>